<dbReference type="PRINTS" id="PR01950">
    <property type="entry name" value="LANCSUPER"/>
</dbReference>
<name>A0A225ALS6_TALAT</name>
<evidence type="ECO:0000313" key="3">
    <source>
        <dbReference type="Proteomes" id="UP000214365"/>
    </source>
</evidence>
<sequence>MGDSKRYFNNSTTTLRTIPNPRQELIASLTKLVRHCPPLNYRGRIGRAKGLFTGPTSIAYLFLRLSNTHPDLRIERHTPREWCLAYLDSDSSNLPHARGLTGWGIENEFLAYNAVKAAAAQDSSAVKKLLDAIATEFHNCPSGDNEFFAGRAGTLALLRIAQWYTPEEADEMISASMQELTSHILKHAPWSFHGKTYIGAAHGVIGIITQLVLSDHNLGKNDLVEEQLLGLLNLQRPDGHWPTTDDSTRGKSELVQYCHGSPGFVMSLVRIRPFVRPELQSRIESAVERGRREIWEKGLLRKEPNLCHGITGNMLALESWAQREHFMAYATMEGIEQGIADGHFVPGDDACGLFWGEAGRSWGWMMIDAKLDLGFPGYTDI</sequence>
<dbReference type="Proteomes" id="UP000214365">
    <property type="component" value="Unassembled WGS sequence"/>
</dbReference>
<gene>
    <name evidence="2" type="ORF">UA08_02539</name>
</gene>
<organism evidence="2 3">
    <name type="scientific">Talaromyces atroroseus</name>
    <dbReference type="NCBI Taxonomy" id="1441469"/>
    <lineage>
        <taxon>Eukaryota</taxon>
        <taxon>Fungi</taxon>
        <taxon>Dikarya</taxon>
        <taxon>Ascomycota</taxon>
        <taxon>Pezizomycotina</taxon>
        <taxon>Eurotiomycetes</taxon>
        <taxon>Eurotiomycetidae</taxon>
        <taxon>Eurotiales</taxon>
        <taxon>Trichocomaceae</taxon>
        <taxon>Talaromyces</taxon>
        <taxon>Talaromyces sect. Trachyspermi</taxon>
    </lineage>
</organism>
<evidence type="ECO:0000313" key="2">
    <source>
        <dbReference type="EMBL" id="OKL62502.1"/>
    </source>
</evidence>
<accession>A0A225ALS6</accession>
<dbReference type="CDD" id="cd04794">
    <property type="entry name" value="euk_LANCL"/>
    <property type="match status" value="1"/>
</dbReference>
<dbReference type="GeneID" id="31002294"/>
<dbReference type="GO" id="GO:0005975">
    <property type="term" value="P:carbohydrate metabolic process"/>
    <property type="evidence" value="ECO:0007669"/>
    <property type="project" value="InterPro"/>
</dbReference>
<proteinExistence type="predicted"/>
<dbReference type="PANTHER" id="PTHR12736">
    <property type="entry name" value="LANC-LIKE PROTEIN"/>
    <property type="match status" value="1"/>
</dbReference>
<dbReference type="PANTHER" id="PTHR12736:SF7">
    <property type="entry name" value="LANC-LIKE PROTEIN 3"/>
    <property type="match status" value="1"/>
</dbReference>
<keyword evidence="1" id="KW-0479">Metal-binding</keyword>
<dbReference type="AlphaFoldDB" id="A0A225ALS6"/>
<dbReference type="InterPro" id="IPR012341">
    <property type="entry name" value="6hp_glycosidase-like_sf"/>
</dbReference>
<protein>
    <submittedName>
        <fullName evidence="2">Uncharacterized protein</fullName>
    </submittedName>
</protein>
<keyword evidence="1" id="KW-0862">Zinc</keyword>
<evidence type="ECO:0000256" key="1">
    <source>
        <dbReference type="PIRSR" id="PIRSR607822-1"/>
    </source>
</evidence>
<dbReference type="SMART" id="SM01260">
    <property type="entry name" value="LANC_like"/>
    <property type="match status" value="1"/>
</dbReference>
<dbReference type="Gene3D" id="1.50.10.10">
    <property type="match status" value="1"/>
</dbReference>
<feature type="binding site" evidence="1">
    <location>
        <position position="258"/>
    </location>
    <ligand>
        <name>Zn(2+)</name>
        <dbReference type="ChEBI" id="CHEBI:29105"/>
    </ligand>
</feature>
<dbReference type="GO" id="GO:0005886">
    <property type="term" value="C:plasma membrane"/>
    <property type="evidence" value="ECO:0007669"/>
    <property type="project" value="TreeGrafter"/>
</dbReference>
<dbReference type="RefSeq" id="XP_020122623.1">
    <property type="nucleotide sequence ID" value="XM_020264592.1"/>
</dbReference>
<reference evidence="2 3" key="1">
    <citation type="submission" date="2015-06" db="EMBL/GenBank/DDBJ databases">
        <title>Talaromyces atroroseus IBT 11181 draft genome.</title>
        <authorList>
            <person name="Rasmussen K.B."/>
            <person name="Rasmussen S."/>
            <person name="Petersen B."/>
            <person name="Sicheritz-Ponten T."/>
            <person name="Mortensen U.H."/>
            <person name="Thrane U."/>
        </authorList>
    </citation>
    <scope>NUCLEOTIDE SEQUENCE [LARGE SCALE GENOMIC DNA]</scope>
    <source>
        <strain evidence="2 3">IBT 11181</strain>
    </source>
</reference>
<keyword evidence="3" id="KW-1185">Reference proteome</keyword>
<dbReference type="Pfam" id="PF05147">
    <property type="entry name" value="LANC_like"/>
    <property type="match status" value="1"/>
</dbReference>
<dbReference type="GO" id="GO:0046872">
    <property type="term" value="F:metal ion binding"/>
    <property type="evidence" value="ECO:0007669"/>
    <property type="project" value="UniProtKB-KW"/>
</dbReference>
<dbReference type="OrthoDB" id="10257263at2759"/>
<comment type="caution">
    <text evidence="2">The sequence shown here is derived from an EMBL/GenBank/DDBJ whole genome shotgun (WGS) entry which is preliminary data.</text>
</comment>
<dbReference type="GO" id="GO:0031179">
    <property type="term" value="P:peptide modification"/>
    <property type="evidence" value="ECO:0007669"/>
    <property type="project" value="InterPro"/>
</dbReference>
<dbReference type="InterPro" id="IPR007822">
    <property type="entry name" value="LANC-like"/>
</dbReference>
<dbReference type="EMBL" id="LFMY01000003">
    <property type="protein sequence ID" value="OKL62502.1"/>
    <property type="molecule type" value="Genomic_DNA"/>
</dbReference>
<dbReference type="SUPFAM" id="SSF158745">
    <property type="entry name" value="LanC-like"/>
    <property type="match status" value="1"/>
</dbReference>
<feature type="binding site" evidence="1">
    <location>
        <position position="307"/>
    </location>
    <ligand>
        <name>Zn(2+)</name>
        <dbReference type="ChEBI" id="CHEBI:29105"/>
    </ligand>
</feature>
<feature type="binding site" evidence="1">
    <location>
        <position position="308"/>
    </location>
    <ligand>
        <name>Zn(2+)</name>
        <dbReference type="ChEBI" id="CHEBI:29105"/>
    </ligand>
</feature>